<organism evidence="1 2">
    <name type="scientific">Elasticomyces elasticus</name>
    <dbReference type="NCBI Taxonomy" id="574655"/>
    <lineage>
        <taxon>Eukaryota</taxon>
        <taxon>Fungi</taxon>
        <taxon>Dikarya</taxon>
        <taxon>Ascomycota</taxon>
        <taxon>Pezizomycotina</taxon>
        <taxon>Dothideomycetes</taxon>
        <taxon>Dothideomycetidae</taxon>
        <taxon>Mycosphaerellales</taxon>
        <taxon>Teratosphaeriaceae</taxon>
        <taxon>Elasticomyces</taxon>
    </lineage>
</organism>
<evidence type="ECO:0000313" key="1">
    <source>
        <dbReference type="EMBL" id="KAK5701735.1"/>
    </source>
</evidence>
<dbReference type="Proteomes" id="UP001310594">
    <property type="component" value="Unassembled WGS sequence"/>
</dbReference>
<evidence type="ECO:0000313" key="2">
    <source>
        <dbReference type="Proteomes" id="UP001310594"/>
    </source>
</evidence>
<proteinExistence type="predicted"/>
<dbReference type="AlphaFoldDB" id="A0AAN7W8P5"/>
<dbReference type="EMBL" id="JAVRQU010000006">
    <property type="protein sequence ID" value="KAK5701735.1"/>
    <property type="molecule type" value="Genomic_DNA"/>
</dbReference>
<protein>
    <submittedName>
        <fullName evidence="1">Uncharacterized protein</fullName>
    </submittedName>
</protein>
<gene>
    <name evidence="1" type="ORF">LTR97_004553</name>
</gene>
<sequence length="68" mass="7243">MGSNQVYAPYDVLEGQKLADVVERQKLADAALDDDLPLAMGEMDFEETLTGMGFDFGEVSGLLSLGSA</sequence>
<name>A0AAN7W8P5_9PEZI</name>
<accession>A0AAN7W8P5</accession>
<reference evidence="1" key="1">
    <citation type="submission" date="2023-08" db="EMBL/GenBank/DDBJ databases">
        <title>Black Yeasts Isolated from many extreme environments.</title>
        <authorList>
            <person name="Coleine C."/>
            <person name="Stajich J.E."/>
            <person name="Selbmann L."/>
        </authorList>
    </citation>
    <scope>NUCLEOTIDE SEQUENCE</scope>
    <source>
        <strain evidence="1">CCFEE 5810</strain>
    </source>
</reference>
<comment type="caution">
    <text evidence="1">The sequence shown here is derived from an EMBL/GenBank/DDBJ whole genome shotgun (WGS) entry which is preliminary data.</text>
</comment>